<dbReference type="AlphaFoldDB" id="A0A8H6Y105"/>
<accession>A0A8H6Y105</accession>
<comment type="caution">
    <text evidence="2">The sequence shown here is derived from an EMBL/GenBank/DDBJ whole genome shotgun (WGS) entry which is preliminary data.</text>
</comment>
<proteinExistence type="predicted"/>
<name>A0A8H6Y105_9AGAR</name>
<dbReference type="EMBL" id="JACAZH010000014">
    <property type="protein sequence ID" value="KAF7350717.1"/>
    <property type="molecule type" value="Genomic_DNA"/>
</dbReference>
<evidence type="ECO:0000256" key="1">
    <source>
        <dbReference type="SAM" id="MobiDB-lite"/>
    </source>
</evidence>
<dbReference type="OrthoDB" id="3365698at2759"/>
<keyword evidence="3" id="KW-1185">Reference proteome</keyword>
<reference evidence="2" key="1">
    <citation type="submission" date="2020-05" db="EMBL/GenBank/DDBJ databases">
        <title>Mycena genomes resolve the evolution of fungal bioluminescence.</title>
        <authorList>
            <person name="Tsai I.J."/>
        </authorList>
    </citation>
    <scope>NUCLEOTIDE SEQUENCE</scope>
    <source>
        <strain evidence="2">160909Yilan</strain>
    </source>
</reference>
<gene>
    <name evidence="2" type="ORF">MSAN_01632700</name>
</gene>
<evidence type="ECO:0000313" key="2">
    <source>
        <dbReference type="EMBL" id="KAF7350717.1"/>
    </source>
</evidence>
<evidence type="ECO:0000313" key="3">
    <source>
        <dbReference type="Proteomes" id="UP000623467"/>
    </source>
</evidence>
<organism evidence="2 3">
    <name type="scientific">Mycena sanguinolenta</name>
    <dbReference type="NCBI Taxonomy" id="230812"/>
    <lineage>
        <taxon>Eukaryota</taxon>
        <taxon>Fungi</taxon>
        <taxon>Dikarya</taxon>
        <taxon>Basidiomycota</taxon>
        <taxon>Agaricomycotina</taxon>
        <taxon>Agaricomycetes</taxon>
        <taxon>Agaricomycetidae</taxon>
        <taxon>Agaricales</taxon>
        <taxon>Marasmiineae</taxon>
        <taxon>Mycenaceae</taxon>
        <taxon>Mycena</taxon>
    </lineage>
</organism>
<dbReference type="Proteomes" id="UP000623467">
    <property type="component" value="Unassembled WGS sequence"/>
</dbReference>
<feature type="region of interest" description="Disordered" evidence="1">
    <location>
        <begin position="269"/>
        <end position="292"/>
    </location>
</feature>
<sequence>MSCSLGRSPTSRVSRGHNYGPSVIATMMPRHRILALHFPLLNRLSADAHFSFSMDITAAPLTDLPRVVSHVSGFGLELSGSVDSDGDQVTLALWSTFQALTLPHLKELNFERDWFNPSPRWDHDEFLAFSSRSSLHTSLTALDIHIIISDEELLRCLAALPLLNIMGISDCSGRRKNILITDNLLRRLAWRADDSCLIPSLHLIFISSLFTFSDDAFCDFLTSRLIPGRRNDPRPEPFQARVCWLAKREREFSAEVSAQITGFMEKGELGYRSAQDPDEPFDDPSYYSETSE</sequence>
<protein>
    <submittedName>
        <fullName evidence="2">Uncharacterized protein</fullName>
    </submittedName>
</protein>